<name>A0ABP6K2R1_9ACTN</name>
<dbReference type="Proteomes" id="UP001500403">
    <property type="component" value="Unassembled WGS sequence"/>
</dbReference>
<accession>A0ABP6K2R1</accession>
<evidence type="ECO:0000313" key="3">
    <source>
        <dbReference type="Proteomes" id="UP001500403"/>
    </source>
</evidence>
<dbReference type="RefSeq" id="WP_344498915.1">
    <property type="nucleotide sequence ID" value="NZ_BAAAUD010000054.1"/>
</dbReference>
<evidence type="ECO:0000256" key="1">
    <source>
        <dbReference type="SAM" id="MobiDB-lite"/>
    </source>
</evidence>
<reference evidence="3" key="1">
    <citation type="journal article" date="2019" name="Int. J. Syst. Evol. Microbiol.">
        <title>The Global Catalogue of Microorganisms (GCM) 10K type strain sequencing project: providing services to taxonomists for standard genome sequencing and annotation.</title>
        <authorList>
            <consortium name="The Broad Institute Genomics Platform"/>
            <consortium name="The Broad Institute Genome Sequencing Center for Infectious Disease"/>
            <person name="Wu L."/>
            <person name="Ma J."/>
        </authorList>
    </citation>
    <scope>NUCLEOTIDE SEQUENCE [LARGE SCALE GENOMIC DNA]</scope>
    <source>
        <strain evidence="3">JCM 9088</strain>
    </source>
</reference>
<comment type="caution">
    <text evidence="2">The sequence shown here is derived from an EMBL/GenBank/DDBJ whole genome shotgun (WGS) entry which is preliminary data.</text>
</comment>
<evidence type="ECO:0000313" key="2">
    <source>
        <dbReference type="EMBL" id="GAA2964187.1"/>
    </source>
</evidence>
<sequence length="137" mass="13850">MPQVSRRCRGAATASTLPGTLLVPAALLLCTDMRGGAPDEAPAPAFASVSAPASVAAPGSADEREPGCRERHRDGVGSAPVTSPRKGTAYELLPAPYDTRAGAGSWGAGGPAPRPAHGRRPPSPDPPSPIDLSILRV</sequence>
<organism evidence="2 3">
    <name type="scientific">Streptomyces enissocaesilis</name>
    <dbReference type="NCBI Taxonomy" id="332589"/>
    <lineage>
        <taxon>Bacteria</taxon>
        <taxon>Bacillati</taxon>
        <taxon>Actinomycetota</taxon>
        <taxon>Actinomycetes</taxon>
        <taxon>Kitasatosporales</taxon>
        <taxon>Streptomycetaceae</taxon>
        <taxon>Streptomyces</taxon>
        <taxon>Streptomyces rochei group</taxon>
    </lineage>
</organism>
<proteinExistence type="predicted"/>
<keyword evidence="3" id="KW-1185">Reference proteome</keyword>
<protein>
    <submittedName>
        <fullName evidence="2">Uncharacterized protein</fullName>
    </submittedName>
</protein>
<feature type="region of interest" description="Disordered" evidence="1">
    <location>
        <begin position="33"/>
        <end position="137"/>
    </location>
</feature>
<gene>
    <name evidence="2" type="ORF">GCM10010446_57300</name>
</gene>
<feature type="compositionally biased region" description="Low complexity" evidence="1">
    <location>
        <begin position="42"/>
        <end position="60"/>
    </location>
</feature>
<dbReference type="EMBL" id="BAAAUD010000054">
    <property type="protein sequence ID" value="GAA2964187.1"/>
    <property type="molecule type" value="Genomic_DNA"/>
</dbReference>
<feature type="compositionally biased region" description="Basic and acidic residues" evidence="1">
    <location>
        <begin position="61"/>
        <end position="75"/>
    </location>
</feature>